<dbReference type="EMBL" id="NVUK01000024">
    <property type="protein sequence ID" value="PCI76790.1"/>
    <property type="molecule type" value="Genomic_DNA"/>
</dbReference>
<sequence>MVTLLLVDSYADRPKGRVVASLEDGKKLELVDTLFKKSMSMNGITLPEKRNGAWRIFPDGDPAQFLAAFREKMATDGAGRYHWVSQEEYDDPTIEAQRVARKILGTIRE</sequence>
<name>A0A2A4X2L4_UNCAE</name>
<gene>
    <name evidence="1" type="ORF">COB21_03970</name>
</gene>
<evidence type="ECO:0000313" key="2">
    <source>
        <dbReference type="Proteomes" id="UP000218775"/>
    </source>
</evidence>
<comment type="caution">
    <text evidence="1">The sequence shown here is derived from an EMBL/GenBank/DDBJ whole genome shotgun (WGS) entry which is preliminary data.</text>
</comment>
<proteinExistence type="predicted"/>
<dbReference type="Proteomes" id="UP000218775">
    <property type="component" value="Unassembled WGS sequence"/>
</dbReference>
<protein>
    <submittedName>
        <fullName evidence="1">Uncharacterized protein</fullName>
    </submittedName>
</protein>
<reference evidence="2" key="1">
    <citation type="submission" date="2017-08" db="EMBL/GenBank/DDBJ databases">
        <title>A dynamic microbial community with high functional redundancy inhabits the cold, oxic subseafloor aquifer.</title>
        <authorList>
            <person name="Tully B.J."/>
            <person name="Wheat C.G."/>
            <person name="Glazer B.T."/>
            <person name="Huber J.A."/>
        </authorList>
    </citation>
    <scope>NUCLEOTIDE SEQUENCE [LARGE SCALE GENOMIC DNA]</scope>
</reference>
<evidence type="ECO:0000313" key="1">
    <source>
        <dbReference type="EMBL" id="PCI76790.1"/>
    </source>
</evidence>
<organism evidence="1 2">
    <name type="scientific">Aerophobetes bacterium</name>
    <dbReference type="NCBI Taxonomy" id="2030807"/>
    <lineage>
        <taxon>Bacteria</taxon>
        <taxon>Candidatus Aerophobota</taxon>
    </lineage>
</organism>
<dbReference type="AlphaFoldDB" id="A0A2A4X2L4"/>
<accession>A0A2A4X2L4</accession>